<name>A0A1T5K6M9_9BACT</name>
<dbReference type="Proteomes" id="UP000190961">
    <property type="component" value="Unassembled WGS sequence"/>
</dbReference>
<dbReference type="EMBL" id="FUZU01000001">
    <property type="protein sequence ID" value="SKC59283.1"/>
    <property type="molecule type" value="Genomic_DNA"/>
</dbReference>
<keyword evidence="3" id="KW-1185">Reference proteome</keyword>
<feature type="transmembrane region" description="Helical" evidence="1">
    <location>
        <begin position="12"/>
        <end position="36"/>
    </location>
</feature>
<evidence type="ECO:0000313" key="3">
    <source>
        <dbReference type="Proteomes" id="UP000190961"/>
    </source>
</evidence>
<reference evidence="2 3" key="1">
    <citation type="submission" date="2017-02" db="EMBL/GenBank/DDBJ databases">
        <authorList>
            <person name="Peterson S.W."/>
        </authorList>
    </citation>
    <scope>NUCLEOTIDE SEQUENCE [LARGE SCALE GENOMIC DNA]</scope>
    <source>
        <strain evidence="2 3">DSM 25262</strain>
    </source>
</reference>
<protein>
    <submittedName>
        <fullName evidence="2">Uncharacterized protein</fullName>
    </submittedName>
</protein>
<proteinExistence type="predicted"/>
<keyword evidence="1" id="KW-1133">Transmembrane helix</keyword>
<keyword evidence="1" id="KW-0472">Membrane</keyword>
<dbReference type="AlphaFoldDB" id="A0A1T5K6M9"/>
<dbReference type="RefSeq" id="WP_079686380.1">
    <property type="nucleotide sequence ID" value="NZ_FUZU01000001.1"/>
</dbReference>
<dbReference type="STRING" id="688867.SAMN05660236_1868"/>
<organism evidence="2 3">
    <name type="scientific">Ohtaekwangia koreensis</name>
    <dbReference type="NCBI Taxonomy" id="688867"/>
    <lineage>
        <taxon>Bacteria</taxon>
        <taxon>Pseudomonadati</taxon>
        <taxon>Bacteroidota</taxon>
        <taxon>Cytophagia</taxon>
        <taxon>Cytophagales</taxon>
        <taxon>Fulvivirgaceae</taxon>
        <taxon>Ohtaekwangia</taxon>
    </lineage>
</organism>
<accession>A0A1T5K6M9</accession>
<sequence length="167" mass="19143">MKLSTHYSRPWVLYSISGLLVFIVLAIPLSNTFLLFEKYIRLQNVVSQARHITLKNKGLDAFSNFNEDTVVQVFESVSMAAHANRVIIKRYESPHILQTEGKAQILSQHVILEGEFVSILKCLQETNIRLTTVKIASLKFDREENNKRISLVARVIFQTVQSSHEDE</sequence>
<keyword evidence="1" id="KW-0812">Transmembrane</keyword>
<evidence type="ECO:0000313" key="2">
    <source>
        <dbReference type="EMBL" id="SKC59283.1"/>
    </source>
</evidence>
<gene>
    <name evidence="2" type="ORF">SAMN05660236_1868</name>
</gene>
<evidence type="ECO:0000256" key="1">
    <source>
        <dbReference type="SAM" id="Phobius"/>
    </source>
</evidence>